<dbReference type="AlphaFoldDB" id="A0A0D2GPR4"/>
<evidence type="ECO:0000313" key="2">
    <source>
        <dbReference type="Proteomes" id="UP000032214"/>
    </source>
</evidence>
<accession>A0A0D2GPR4</accession>
<gene>
    <name evidence="1" type="ORF">J120_00140</name>
</gene>
<dbReference type="STRING" id="1306947.J120_00140"/>
<dbReference type="EMBL" id="ARQD01000001">
    <property type="protein sequence ID" value="KIX85384.1"/>
    <property type="molecule type" value="Genomic_DNA"/>
</dbReference>
<name>A0A0D2GPR4_9BACT</name>
<keyword evidence="2" id="KW-1185">Reference proteome</keyword>
<comment type="caution">
    <text evidence="1">The sequence shown here is derived from an EMBL/GenBank/DDBJ whole genome shotgun (WGS) entry which is preliminary data.</text>
</comment>
<organism evidence="1 2">
    <name type="scientific">candidate division TM6 bacterium JCVI TM6SC1</name>
    <dbReference type="NCBI Taxonomy" id="1306947"/>
    <lineage>
        <taxon>Bacteria</taxon>
        <taxon>Candidatus Babelota</taxon>
        <taxon>Vermiphilus</taxon>
    </lineage>
</organism>
<protein>
    <submittedName>
        <fullName evidence="1">Uncharacterized protein</fullName>
    </submittedName>
</protein>
<dbReference type="Proteomes" id="UP000032214">
    <property type="component" value="Unassembled WGS sequence"/>
</dbReference>
<reference evidence="1 2" key="1">
    <citation type="journal article" date="2013" name="Proc. Natl. Acad. Sci. U.S.A.">
        <title>Candidate phylum TM6 genome recovered from a hospital sink biofilm provides genomic insights into this uncultivated phylum.</title>
        <authorList>
            <person name="McLean J.S."/>
            <person name="Lombardo M.J."/>
            <person name="Badger J.H."/>
            <person name="Edlund A."/>
            <person name="Novotny M."/>
            <person name="Yee-Greenbaum J."/>
            <person name="Vyahhi N."/>
            <person name="Hall A.P."/>
            <person name="Yang Y."/>
            <person name="Dupont C.L."/>
            <person name="Ziegler M.G."/>
            <person name="Chitsaz H."/>
            <person name="Allen A.E."/>
            <person name="Yooseph S."/>
            <person name="Tesler G."/>
            <person name="Pevzner P.A."/>
            <person name="Friedman R.M."/>
            <person name="Nealson K.H."/>
            <person name="Venter J.C."/>
            <person name="Lasken R.S."/>
        </authorList>
    </citation>
    <scope>NUCLEOTIDE SEQUENCE [LARGE SCALE GENOMIC DNA]</scope>
    <source>
        <strain evidence="1 2">TM6SC1</strain>
    </source>
</reference>
<proteinExistence type="predicted"/>
<evidence type="ECO:0000313" key="1">
    <source>
        <dbReference type="EMBL" id="KIX85384.1"/>
    </source>
</evidence>
<sequence>MLNKWVKIYFYIYVGILCFLNIQAAEMGLYTYSFKDLPGEIKRHIATYTSSGQLWEIPHNAYKSISSLIERFQKIITNELELMRLDKNIEKELKPSVHSFATTRTISKALERICRTIQLDEKALKDSDNETYALVYSNIQALIKNQIPAEQITLPSWKSFSRMPVLFLWPLLKAPVYKKTLQEYVTKMQNGEKTSSIGHVLAYITFLLAQYKQHDAIQINLLIDKENYAIGNFELPHPSRESIIKNLSSNGNKTTESKRYIIKKSELAQVLDRLLSLNCFTYEMQPFLFETALVNRAPSIARIIIDHGYVLPQEIIPNTTRLYVINRIINDISETANKIKLNHYAVLLQDLIAQDPEWYNQQAVSEAGYPNLKAYLENIILKIESLPDTTSKH</sequence>